<dbReference type="InterPro" id="IPR011009">
    <property type="entry name" value="Kinase-like_dom_sf"/>
</dbReference>
<dbReference type="CDD" id="cd06623">
    <property type="entry name" value="PKc_MAPKK_plant_like"/>
    <property type="match status" value="1"/>
</dbReference>
<dbReference type="InterPro" id="IPR017441">
    <property type="entry name" value="Protein_kinase_ATP_BS"/>
</dbReference>
<dbReference type="InterPro" id="IPR018222">
    <property type="entry name" value="Nuclear_transport_factor_2_euk"/>
</dbReference>
<comment type="catalytic activity">
    <reaction evidence="10">
        <text>L-tyrosyl-[protein] + ATP = O-phospho-L-tyrosyl-[protein] + ADP + H(+)</text>
        <dbReference type="Rhea" id="RHEA:10596"/>
        <dbReference type="Rhea" id="RHEA-COMP:10136"/>
        <dbReference type="Rhea" id="RHEA-COMP:20101"/>
        <dbReference type="ChEBI" id="CHEBI:15378"/>
        <dbReference type="ChEBI" id="CHEBI:30616"/>
        <dbReference type="ChEBI" id="CHEBI:46858"/>
        <dbReference type="ChEBI" id="CHEBI:61978"/>
        <dbReference type="ChEBI" id="CHEBI:456216"/>
        <dbReference type="EC" id="2.7.12.2"/>
    </reaction>
</comment>
<dbReference type="FunFam" id="3.10.450.50:FF:000012">
    <property type="entry name" value="Mitogen-activated protein kinase kinase 3"/>
    <property type="match status" value="1"/>
</dbReference>
<comment type="catalytic activity">
    <reaction evidence="8">
        <text>L-seryl-[protein] + ATP = O-phospho-L-seryl-[protein] + ADP + H(+)</text>
        <dbReference type="Rhea" id="RHEA:17989"/>
        <dbReference type="Rhea" id="RHEA-COMP:9863"/>
        <dbReference type="Rhea" id="RHEA-COMP:11604"/>
        <dbReference type="ChEBI" id="CHEBI:15378"/>
        <dbReference type="ChEBI" id="CHEBI:29999"/>
        <dbReference type="ChEBI" id="CHEBI:30616"/>
        <dbReference type="ChEBI" id="CHEBI:83421"/>
        <dbReference type="ChEBI" id="CHEBI:456216"/>
        <dbReference type="EC" id="2.7.12.2"/>
    </reaction>
</comment>
<evidence type="ECO:0000256" key="4">
    <source>
        <dbReference type="ARBA" id="ARBA00022777"/>
    </source>
</evidence>
<dbReference type="AlphaFoldDB" id="A0A6I9S2F0"/>
<dbReference type="Gene3D" id="3.10.450.50">
    <property type="match status" value="1"/>
</dbReference>
<dbReference type="GO" id="GO:0051707">
    <property type="term" value="P:response to other organism"/>
    <property type="evidence" value="ECO:0007669"/>
    <property type="project" value="UniProtKB-ARBA"/>
</dbReference>
<keyword evidence="3 11" id="KW-0547">Nucleotide-binding</keyword>
<keyword evidence="4 16" id="KW-0418">Kinase</keyword>
<dbReference type="Pfam" id="PF00069">
    <property type="entry name" value="Pkinase"/>
    <property type="match status" value="1"/>
</dbReference>
<dbReference type="InterPro" id="IPR008271">
    <property type="entry name" value="Ser/Thr_kinase_AS"/>
</dbReference>
<keyword evidence="5 11" id="KW-0067">ATP-binding</keyword>
<dbReference type="PROSITE" id="PS00107">
    <property type="entry name" value="PROTEIN_KINASE_ATP"/>
    <property type="match status" value="1"/>
</dbReference>
<keyword evidence="15" id="KW-1185">Reference proteome</keyword>
<evidence type="ECO:0000313" key="15">
    <source>
        <dbReference type="Proteomes" id="UP000504607"/>
    </source>
</evidence>
<evidence type="ECO:0000256" key="1">
    <source>
        <dbReference type="ARBA" id="ARBA00022527"/>
    </source>
</evidence>
<dbReference type="EC" id="2.7.12.2" evidence="7"/>
<keyword evidence="1 12" id="KW-0723">Serine/threonine-protein kinase</keyword>
<dbReference type="SUPFAM" id="SSF54427">
    <property type="entry name" value="NTF2-like"/>
    <property type="match status" value="1"/>
</dbReference>
<evidence type="ECO:0000256" key="12">
    <source>
        <dbReference type="RuleBase" id="RU000304"/>
    </source>
</evidence>
<evidence type="ECO:0000256" key="7">
    <source>
        <dbReference type="ARBA" id="ARBA00038999"/>
    </source>
</evidence>
<evidence type="ECO:0000256" key="2">
    <source>
        <dbReference type="ARBA" id="ARBA00022679"/>
    </source>
</evidence>
<protein>
    <recommendedName>
        <fullName evidence="7">mitogen-activated protein kinase kinase</fullName>
        <ecNumber evidence="7">2.7.12.2</ecNumber>
    </recommendedName>
</protein>
<keyword evidence="2" id="KW-0808">Transferase</keyword>
<dbReference type="Proteomes" id="UP000504607">
    <property type="component" value="Chromosome 13"/>
</dbReference>
<feature type="binding site" evidence="11">
    <location>
        <position position="111"/>
    </location>
    <ligand>
        <name>ATP</name>
        <dbReference type="ChEBI" id="CHEBI:30616"/>
    </ligand>
</feature>
<gene>
    <name evidence="16" type="primary">LOC105056217</name>
</gene>
<dbReference type="InterPro" id="IPR032710">
    <property type="entry name" value="NTF2-like_dom_sf"/>
</dbReference>
<evidence type="ECO:0000256" key="9">
    <source>
        <dbReference type="ARBA" id="ARBA00049299"/>
    </source>
</evidence>
<dbReference type="PROSITE" id="PS50177">
    <property type="entry name" value="NTF2_DOMAIN"/>
    <property type="match status" value="1"/>
</dbReference>
<dbReference type="FunFam" id="3.30.200.20:FF:000527">
    <property type="entry name" value="mitogen-activated protein kinase kinase 3"/>
    <property type="match status" value="1"/>
</dbReference>
<organism evidence="15 16">
    <name type="scientific">Elaeis guineensis var. tenera</name>
    <name type="common">Oil palm</name>
    <dbReference type="NCBI Taxonomy" id="51953"/>
    <lineage>
        <taxon>Eukaryota</taxon>
        <taxon>Viridiplantae</taxon>
        <taxon>Streptophyta</taxon>
        <taxon>Embryophyta</taxon>
        <taxon>Tracheophyta</taxon>
        <taxon>Spermatophyta</taxon>
        <taxon>Magnoliopsida</taxon>
        <taxon>Liliopsida</taxon>
        <taxon>Arecaceae</taxon>
        <taxon>Arecoideae</taxon>
        <taxon>Cocoseae</taxon>
        <taxon>Elaeidinae</taxon>
        <taxon>Elaeis</taxon>
    </lineage>
</organism>
<dbReference type="PROSITE" id="PS50011">
    <property type="entry name" value="PROTEIN_KINASE_DOM"/>
    <property type="match status" value="1"/>
</dbReference>
<sequence>MAGLEELKKRLEPLFDSEKGPSNGMPLDPCDSYMVSEGGTVNLLSRSCGVYNINELGLQKRTAGIVDEVEGEKMYRCASHDMHIFGAIGCGASSVVQRAIYVPIHRILALKKINVFEKEKRQQLLNEIRTLCEASCYPGLVEFHGAFYTPDSGQISIALEYMDGGSLADVLRVKKCIPEPVLSHMVQKLLQGLSYLHGTRHLVHRDIKPANLLINLKGEPKITDFGISAGLDNSMAMVCYLCATFVGTVTYMSPERIRNQNYSYAADIWSLGLAIFECGTGKFPYTANEGPANLMLQILYDSSPTPPEDSYSPEFCSFVDACLQKDADARPTAEQMLIVHYYLLFDRADGLWHHIKTFYNEGSTFSFSGKQYVGPNDIFAILSDIRRKLAGDRPQEKLVHVVEKLQCRTHGKDEVAIRASGSFVIGNDFLICGNGMQAEGMPNMQELSLDVASRRVGTFHEQFIMGPGSGIGCFFIKRQELYIRQT</sequence>
<evidence type="ECO:0000313" key="16">
    <source>
        <dbReference type="RefSeq" id="XP_010936636.1"/>
    </source>
</evidence>
<evidence type="ECO:0000256" key="5">
    <source>
        <dbReference type="ARBA" id="ARBA00022840"/>
    </source>
</evidence>
<reference evidence="16" key="1">
    <citation type="submission" date="2025-08" db="UniProtKB">
        <authorList>
            <consortium name="RefSeq"/>
        </authorList>
    </citation>
    <scope>IDENTIFICATION</scope>
</reference>
<dbReference type="SMART" id="SM00220">
    <property type="entry name" value="S_TKc"/>
    <property type="match status" value="1"/>
</dbReference>
<evidence type="ECO:0000259" key="14">
    <source>
        <dbReference type="PROSITE" id="PS50177"/>
    </source>
</evidence>
<name>A0A6I9S2F0_ELAGV</name>
<dbReference type="PROSITE" id="PS00108">
    <property type="entry name" value="PROTEIN_KINASE_ST"/>
    <property type="match status" value="1"/>
</dbReference>
<feature type="domain" description="NTF2" evidence="14">
    <location>
        <begin position="333"/>
        <end position="483"/>
    </location>
</feature>
<evidence type="ECO:0000259" key="13">
    <source>
        <dbReference type="PROSITE" id="PS50011"/>
    </source>
</evidence>
<dbReference type="RefSeq" id="XP_010936636.1">
    <property type="nucleotide sequence ID" value="XM_010938334.3"/>
</dbReference>
<feature type="domain" description="Protein kinase" evidence="13">
    <location>
        <begin position="82"/>
        <end position="343"/>
    </location>
</feature>
<dbReference type="GO" id="GO:0004708">
    <property type="term" value="F:MAP kinase kinase activity"/>
    <property type="evidence" value="ECO:0007669"/>
    <property type="project" value="UniProtKB-EC"/>
</dbReference>
<dbReference type="InterPro" id="IPR000719">
    <property type="entry name" value="Prot_kinase_dom"/>
</dbReference>
<comment type="similarity">
    <text evidence="6">Belongs to the protein kinase superfamily. STE Ser/Thr protein kinase family. MAP kinase kinase subfamily.</text>
</comment>
<dbReference type="OrthoDB" id="10252354at2759"/>
<dbReference type="FunFam" id="1.10.510.10:FF:000432">
    <property type="entry name" value="mitogen-activated protein kinase kinase 3"/>
    <property type="match status" value="1"/>
</dbReference>
<dbReference type="SUPFAM" id="SSF56112">
    <property type="entry name" value="Protein kinase-like (PK-like)"/>
    <property type="match status" value="1"/>
</dbReference>
<evidence type="ECO:0000256" key="8">
    <source>
        <dbReference type="ARBA" id="ARBA00049014"/>
    </source>
</evidence>
<dbReference type="PANTHER" id="PTHR48013:SF9">
    <property type="entry name" value="DUAL SPECIFICITY MITOGEN-ACTIVATED PROTEIN KINASE KINASE 5"/>
    <property type="match status" value="1"/>
</dbReference>
<accession>A0A6I9S2F0</accession>
<evidence type="ECO:0000256" key="11">
    <source>
        <dbReference type="PROSITE-ProRule" id="PRU10141"/>
    </source>
</evidence>
<comment type="catalytic activity">
    <reaction evidence="9">
        <text>L-threonyl-[protein] + ATP = O-phospho-L-threonyl-[protein] + ADP + H(+)</text>
        <dbReference type="Rhea" id="RHEA:46608"/>
        <dbReference type="Rhea" id="RHEA-COMP:11060"/>
        <dbReference type="Rhea" id="RHEA-COMP:11605"/>
        <dbReference type="ChEBI" id="CHEBI:15378"/>
        <dbReference type="ChEBI" id="CHEBI:30013"/>
        <dbReference type="ChEBI" id="CHEBI:30616"/>
        <dbReference type="ChEBI" id="CHEBI:61977"/>
        <dbReference type="ChEBI" id="CHEBI:456216"/>
        <dbReference type="EC" id="2.7.12.2"/>
    </reaction>
</comment>
<proteinExistence type="inferred from homology"/>
<evidence type="ECO:0000256" key="3">
    <source>
        <dbReference type="ARBA" id="ARBA00022741"/>
    </source>
</evidence>
<dbReference type="GO" id="GO:0004674">
    <property type="term" value="F:protein serine/threonine kinase activity"/>
    <property type="evidence" value="ECO:0007669"/>
    <property type="project" value="UniProtKB-KW"/>
</dbReference>
<dbReference type="PANTHER" id="PTHR48013">
    <property type="entry name" value="DUAL SPECIFICITY MITOGEN-ACTIVATED PROTEIN KINASE KINASE 5-RELATED"/>
    <property type="match status" value="1"/>
</dbReference>
<dbReference type="Gene3D" id="1.10.510.10">
    <property type="entry name" value="Transferase(Phosphotransferase) domain 1"/>
    <property type="match status" value="1"/>
</dbReference>
<evidence type="ECO:0000256" key="10">
    <source>
        <dbReference type="ARBA" id="ARBA00051693"/>
    </source>
</evidence>
<dbReference type="Gene3D" id="3.30.200.20">
    <property type="entry name" value="Phosphorylase Kinase, domain 1"/>
    <property type="match status" value="1"/>
</dbReference>
<dbReference type="GO" id="GO:0005524">
    <property type="term" value="F:ATP binding"/>
    <property type="evidence" value="ECO:0007669"/>
    <property type="project" value="UniProtKB-UniRule"/>
</dbReference>
<evidence type="ECO:0000256" key="6">
    <source>
        <dbReference type="ARBA" id="ARBA00038035"/>
    </source>
</evidence>